<evidence type="ECO:0000313" key="1">
    <source>
        <dbReference type="EMBL" id="MDH4572506.1"/>
    </source>
</evidence>
<dbReference type="RefSeq" id="WP_110717917.1">
    <property type="nucleotide sequence ID" value="NZ_PGFS01000001.1"/>
</dbReference>
<dbReference type="EMBL" id="PGFS01000001">
    <property type="protein sequence ID" value="MDH4572506.1"/>
    <property type="molecule type" value="Genomic_DNA"/>
</dbReference>
<evidence type="ECO:0000313" key="2">
    <source>
        <dbReference type="Proteomes" id="UP001162135"/>
    </source>
</evidence>
<reference evidence="1" key="2">
    <citation type="submission" date="2017-11" db="EMBL/GenBank/DDBJ databases">
        <authorList>
            <person name="Das S.K."/>
        </authorList>
    </citation>
    <scope>NUCLEOTIDE SEQUENCE</scope>
    <source>
        <strain evidence="1">S4-41</strain>
    </source>
</reference>
<organism evidence="1 2">
    <name type="scientific">Salinicola acroporae</name>
    <dbReference type="NCBI Taxonomy" id="1541440"/>
    <lineage>
        <taxon>Bacteria</taxon>
        <taxon>Pseudomonadati</taxon>
        <taxon>Pseudomonadota</taxon>
        <taxon>Gammaproteobacteria</taxon>
        <taxon>Oceanospirillales</taxon>
        <taxon>Halomonadaceae</taxon>
        <taxon>Salinicola</taxon>
    </lineage>
</organism>
<accession>A0ABT6I4E8</accession>
<reference evidence="1" key="1">
    <citation type="journal article" date="2015" name="Antonie Van Leeuwenhoek">
        <title>Comparative 16S rRNA signatures and multilocus sequence analysis for the genus Salinicola and description of Salinicola acroporae sp. nov., isolated from coral Acropora digitifera.</title>
        <authorList>
            <person name="Lepcha R.T."/>
            <person name="Poddar A."/>
            <person name="Schumann P."/>
            <person name="Das S.K."/>
        </authorList>
    </citation>
    <scope>NUCLEOTIDE SEQUENCE</scope>
    <source>
        <strain evidence="1">S4-41</strain>
    </source>
</reference>
<keyword evidence="2" id="KW-1185">Reference proteome</keyword>
<dbReference type="Proteomes" id="UP001162135">
    <property type="component" value="Unassembled WGS sequence"/>
</dbReference>
<protein>
    <submittedName>
        <fullName evidence="1">Uncharacterized protein</fullName>
    </submittedName>
</protein>
<proteinExistence type="predicted"/>
<gene>
    <name evidence="1" type="ORF">CUR86_08570</name>
</gene>
<name>A0ABT6I4E8_9GAMM</name>
<sequence length="202" mass="23297">MNGTAAACERFFRLYHKHCVSPDRDTLFNYLNSVHSLNDKLNLNHQENFFEIEEFVALKALRNLYHHQEELINELKIIPVQELPPITTDLLYLCLVPRALIEASIENISARYRKDQEKMIRSILGWHGEVVNINPCIFNFSVKVFEKICDLGMDVSGEEFEEFKASYAYENEWGHSHFVTGEIGCHSGSVDDVLRVAYGNVT</sequence>
<comment type="caution">
    <text evidence="1">The sequence shown here is derived from an EMBL/GenBank/DDBJ whole genome shotgun (WGS) entry which is preliminary data.</text>
</comment>